<gene>
    <name evidence="1" type="ORF">LZT28_11800</name>
</gene>
<reference evidence="1" key="1">
    <citation type="submission" date="2022-01" db="EMBL/GenBank/DDBJ databases">
        <title>Comparison of Fish pathogen Aeromonas spp.</title>
        <authorList>
            <person name="Dubey S."/>
            <person name="Sorum H."/>
            <person name="Munangandu H.M."/>
        </authorList>
    </citation>
    <scope>NUCLEOTIDE SEQUENCE</scope>
    <source>
        <strain evidence="1">SD/21-15</strain>
    </source>
</reference>
<dbReference type="Proteomes" id="UP001208651">
    <property type="component" value="Unassembled WGS sequence"/>
</dbReference>
<evidence type="ECO:0000313" key="2">
    <source>
        <dbReference type="Proteomes" id="UP001208651"/>
    </source>
</evidence>
<dbReference type="AlphaFoldDB" id="A0AAW5RMJ0"/>
<organism evidence="1 2">
    <name type="scientific">Aeromonas media</name>
    <dbReference type="NCBI Taxonomy" id="651"/>
    <lineage>
        <taxon>Bacteria</taxon>
        <taxon>Pseudomonadati</taxon>
        <taxon>Pseudomonadota</taxon>
        <taxon>Gammaproteobacteria</taxon>
        <taxon>Aeromonadales</taxon>
        <taxon>Aeromonadaceae</taxon>
        <taxon>Aeromonas</taxon>
    </lineage>
</organism>
<evidence type="ECO:0000313" key="1">
    <source>
        <dbReference type="EMBL" id="MCV3288931.1"/>
    </source>
</evidence>
<dbReference type="EMBL" id="JAJVCY010000018">
    <property type="protein sequence ID" value="MCV3288931.1"/>
    <property type="molecule type" value="Genomic_DNA"/>
</dbReference>
<proteinExistence type="predicted"/>
<protein>
    <submittedName>
        <fullName evidence="1">Uncharacterized protein</fullName>
    </submittedName>
</protein>
<name>A0AAW5RMJ0_AERME</name>
<accession>A0AAW5RMJ0</accession>
<sequence>MSNAAIEFINVIGSNMEEVNKPLISIKNVLEDGEALGYLGVTDEDQGMVEEAHDIVSNWIKEGKEFL</sequence>
<comment type="caution">
    <text evidence="1">The sequence shown here is derived from an EMBL/GenBank/DDBJ whole genome shotgun (WGS) entry which is preliminary data.</text>
</comment>
<dbReference type="RefSeq" id="WP_263685332.1">
    <property type="nucleotide sequence ID" value="NZ_JAJVCY010000018.1"/>
</dbReference>